<sequence length="259" mass="28475">MKYTRIPEETFKQLQLNAGILCTNFTPESGEVEGLFGATTGGISFGDTINTSDYGEDIDNCPKNMLELKKLDNHEVKLSGTFVSVSPALAKTLTAASDIDPDNPEHIIPRNDLLKKDFIDVWFVGDYSDVNTGENAGYLAIHVMNAMNTSGFQIKTNDKAKGTFSFEFTGHYSMDAQDTVPYEIYIREDYKGDEAIELWADLIEPITKIVADKDIATIYNSVEIESADELKGFFGSAGQAKTANESSGSVMVNTEVEEN</sequence>
<protein>
    <recommendedName>
        <fullName evidence="3">Phage tail protein</fullName>
    </recommendedName>
</protein>
<dbReference type="AlphaFoldDB" id="A0AA36DSS3"/>
<evidence type="ECO:0000313" key="1">
    <source>
        <dbReference type="EMBL" id="CAJ0592322.1"/>
    </source>
</evidence>
<gene>
    <name evidence="1" type="ORF">CYNAS_LOCUS4305</name>
</gene>
<organism evidence="1 2">
    <name type="scientific">Cylicocyclus nassatus</name>
    <name type="common">Nematode worm</name>
    <dbReference type="NCBI Taxonomy" id="53992"/>
    <lineage>
        <taxon>Eukaryota</taxon>
        <taxon>Metazoa</taxon>
        <taxon>Ecdysozoa</taxon>
        <taxon>Nematoda</taxon>
        <taxon>Chromadorea</taxon>
        <taxon>Rhabditida</taxon>
        <taxon>Rhabditina</taxon>
        <taxon>Rhabditomorpha</taxon>
        <taxon>Strongyloidea</taxon>
        <taxon>Strongylidae</taxon>
        <taxon>Cylicocyclus</taxon>
    </lineage>
</organism>
<evidence type="ECO:0008006" key="3">
    <source>
        <dbReference type="Google" id="ProtNLM"/>
    </source>
</evidence>
<name>A0AA36DSS3_CYLNA</name>
<comment type="caution">
    <text evidence="1">The sequence shown here is derived from an EMBL/GenBank/DDBJ whole genome shotgun (WGS) entry which is preliminary data.</text>
</comment>
<dbReference type="Proteomes" id="UP001176961">
    <property type="component" value="Unassembled WGS sequence"/>
</dbReference>
<accession>A0AA36DSS3</accession>
<proteinExistence type="predicted"/>
<reference evidence="1" key="1">
    <citation type="submission" date="2023-07" db="EMBL/GenBank/DDBJ databases">
        <authorList>
            <consortium name="CYATHOMIX"/>
        </authorList>
    </citation>
    <scope>NUCLEOTIDE SEQUENCE</scope>
    <source>
        <strain evidence="1">N/A</strain>
    </source>
</reference>
<keyword evidence="2" id="KW-1185">Reference proteome</keyword>
<dbReference type="EMBL" id="CATQJL010000073">
    <property type="protein sequence ID" value="CAJ0592322.1"/>
    <property type="molecule type" value="Genomic_DNA"/>
</dbReference>
<evidence type="ECO:0000313" key="2">
    <source>
        <dbReference type="Proteomes" id="UP001176961"/>
    </source>
</evidence>